<evidence type="ECO:0000313" key="11">
    <source>
        <dbReference type="Proteomes" id="UP000622707"/>
    </source>
</evidence>
<dbReference type="InterPro" id="IPR008927">
    <property type="entry name" value="6-PGluconate_DH-like_C_sf"/>
</dbReference>
<evidence type="ECO:0000256" key="3">
    <source>
        <dbReference type="ARBA" id="ARBA00012954"/>
    </source>
</evidence>
<dbReference type="InterPro" id="IPR017476">
    <property type="entry name" value="UDP-Glc/GDP-Man"/>
</dbReference>
<comment type="similarity">
    <text evidence="2 8">Belongs to the UDP-glucose/GDP-mannose dehydrogenase family.</text>
</comment>
<gene>
    <name evidence="10" type="ORF">JI746_23770</name>
</gene>
<dbReference type="EMBL" id="JAEQND010000015">
    <property type="protein sequence ID" value="MBL0428145.1"/>
    <property type="molecule type" value="Genomic_DNA"/>
</dbReference>
<evidence type="ECO:0000259" key="9">
    <source>
        <dbReference type="SMART" id="SM00984"/>
    </source>
</evidence>
<dbReference type="Pfam" id="PF03721">
    <property type="entry name" value="UDPG_MGDP_dh_N"/>
    <property type="match status" value="1"/>
</dbReference>
<dbReference type="InterPro" id="IPR036220">
    <property type="entry name" value="UDP-Glc/GDP-Man_DH_C_sf"/>
</dbReference>
<evidence type="ECO:0000256" key="6">
    <source>
        <dbReference type="ARBA" id="ARBA00023027"/>
    </source>
</evidence>
<feature type="domain" description="UDP-glucose/GDP-mannose dehydrogenase C-terminal" evidence="9">
    <location>
        <begin position="325"/>
        <end position="437"/>
    </location>
</feature>
<dbReference type="Proteomes" id="UP000622707">
    <property type="component" value="Unassembled WGS sequence"/>
</dbReference>
<accession>A0ABS1JXC7</accession>
<comment type="pathway">
    <text evidence="1">Nucleotide-sugar biosynthesis; UDP-alpha-D-glucuronate biosynthesis; UDP-alpha-D-glucuronate from UDP-alpha-D-glucose: step 1/1.</text>
</comment>
<dbReference type="EC" id="1.1.1.22" evidence="3 8"/>
<evidence type="ECO:0000256" key="4">
    <source>
        <dbReference type="ARBA" id="ARBA00015132"/>
    </source>
</evidence>
<keyword evidence="11" id="KW-1185">Reference proteome</keyword>
<dbReference type="PIRSF" id="PIRSF500134">
    <property type="entry name" value="UDPglc_DH_bac"/>
    <property type="match status" value="1"/>
</dbReference>
<dbReference type="Pfam" id="PF03720">
    <property type="entry name" value="UDPG_MGDP_dh_C"/>
    <property type="match status" value="1"/>
</dbReference>
<sequence length="527" mass="56707">MNVTIVGTGYVGLVTGACLAELGNNVFCLDVDQAKIGLLNAGGMPIHEPGLQEIIQRNVEEGRLTFSTDAAASVAFADLHFIAVGTPPDEDGSADLKYVLAAARQIGRHMEGFKVIVDKSTVPVGTAEKVAAVVREELAQRRRDDIAFSVASNPEFLKEGAAIDDFMRPDRIVLGVEDDERGERALAMLRELYRPFNRNHERTRVMDVRSAEFTKYAANAMLATRISFMNELANLADRVGADIELVRQGIGSDPRIGYSFLYAGTGYGGSCFPKDVDALCRTAQEHGLPLQVLDAVQRVNHAQKQVLLEKVWHQFGKRLAGRTFAVWGLAFKPGTDDMREAPSRSIIRALLQAGARVRAHDPVAQEQAARALALDLQDQPQLLANVTFVAKPMDAVADADALVVLTEWKNYKSPNLRALREAMRSPLVLDGRNLYEPHAMAAAGITYMGIGRSNLALLAPAQRVQPEVRVVSDPVPADEVAAESGAVAAAEEEPIAVLAGLATQAAAETHKLHGERPAAGDAAAASA</sequence>
<dbReference type="Pfam" id="PF00984">
    <property type="entry name" value="UDPG_MGDP_dh"/>
    <property type="match status" value="1"/>
</dbReference>
<proteinExistence type="inferred from homology"/>
<comment type="caution">
    <text evidence="10">The sequence shown here is derived from an EMBL/GenBank/DDBJ whole genome shotgun (WGS) entry which is preliminary data.</text>
</comment>
<dbReference type="PANTHER" id="PTHR43750:SF3">
    <property type="entry name" value="UDP-GLUCOSE 6-DEHYDROGENASE TUAD"/>
    <property type="match status" value="1"/>
</dbReference>
<dbReference type="InterPro" id="IPR028357">
    <property type="entry name" value="UDPglc_DH_bac"/>
</dbReference>
<reference evidence="10 11" key="1">
    <citation type="journal article" date="2017" name="Int. J. Syst. Evol. Microbiol.">
        <title>Ramlibacter alkalitolerans sp. nov., alkali-tolerant bacterium isolated from soil of ginseng.</title>
        <authorList>
            <person name="Lee D.H."/>
            <person name="Cha C.J."/>
        </authorList>
    </citation>
    <scope>NUCLEOTIDE SEQUENCE [LARGE SCALE GENOMIC DNA]</scope>
    <source>
        <strain evidence="10 11">KACC 19305</strain>
    </source>
</reference>
<keyword evidence="6 8" id="KW-0520">NAD</keyword>
<evidence type="ECO:0000256" key="1">
    <source>
        <dbReference type="ARBA" id="ARBA00004701"/>
    </source>
</evidence>
<dbReference type="SUPFAM" id="SSF51735">
    <property type="entry name" value="NAD(P)-binding Rossmann-fold domains"/>
    <property type="match status" value="1"/>
</dbReference>
<evidence type="ECO:0000313" key="10">
    <source>
        <dbReference type="EMBL" id="MBL0428145.1"/>
    </source>
</evidence>
<dbReference type="SMART" id="SM00984">
    <property type="entry name" value="UDPG_MGDP_dh_C"/>
    <property type="match status" value="1"/>
</dbReference>
<organism evidence="10 11">
    <name type="scientific">Ramlibacter alkalitolerans</name>
    <dbReference type="NCBI Taxonomy" id="2039631"/>
    <lineage>
        <taxon>Bacteria</taxon>
        <taxon>Pseudomonadati</taxon>
        <taxon>Pseudomonadota</taxon>
        <taxon>Betaproteobacteria</taxon>
        <taxon>Burkholderiales</taxon>
        <taxon>Comamonadaceae</taxon>
        <taxon>Ramlibacter</taxon>
    </lineage>
</organism>
<dbReference type="InterPro" id="IPR001732">
    <property type="entry name" value="UDP-Glc/GDP-Man_DH_N"/>
</dbReference>
<dbReference type="PANTHER" id="PTHR43750">
    <property type="entry name" value="UDP-GLUCOSE 6-DEHYDROGENASE TUAD"/>
    <property type="match status" value="1"/>
</dbReference>
<dbReference type="SUPFAM" id="SSF48179">
    <property type="entry name" value="6-phosphogluconate dehydrogenase C-terminal domain-like"/>
    <property type="match status" value="1"/>
</dbReference>
<dbReference type="RefSeq" id="WP_201692768.1">
    <property type="nucleotide sequence ID" value="NZ_JAEQND010000015.1"/>
</dbReference>
<keyword evidence="5 8" id="KW-0560">Oxidoreductase</keyword>
<dbReference type="InterPro" id="IPR014027">
    <property type="entry name" value="UDP-Glc/GDP-Man_DH_C"/>
</dbReference>
<evidence type="ECO:0000256" key="7">
    <source>
        <dbReference type="ARBA" id="ARBA00047473"/>
    </source>
</evidence>
<evidence type="ECO:0000256" key="5">
    <source>
        <dbReference type="ARBA" id="ARBA00023002"/>
    </source>
</evidence>
<dbReference type="Gene3D" id="3.40.50.720">
    <property type="entry name" value="NAD(P)-binding Rossmann-like Domain"/>
    <property type="match status" value="2"/>
</dbReference>
<dbReference type="PIRSF" id="PIRSF000124">
    <property type="entry name" value="UDPglc_GDPman_dh"/>
    <property type="match status" value="1"/>
</dbReference>
<dbReference type="SUPFAM" id="SSF52413">
    <property type="entry name" value="UDP-glucose/GDP-mannose dehydrogenase C-terminal domain"/>
    <property type="match status" value="1"/>
</dbReference>
<dbReference type="Gene3D" id="1.20.5.100">
    <property type="entry name" value="Cytochrome c1, transmembrane anchor, C-terminal"/>
    <property type="match status" value="1"/>
</dbReference>
<dbReference type="NCBIfam" id="TIGR03026">
    <property type="entry name" value="NDP-sugDHase"/>
    <property type="match status" value="1"/>
</dbReference>
<evidence type="ECO:0000256" key="8">
    <source>
        <dbReference type="PIRNR" id="PIRNR000124"/>
    </source>
</evidence>
<name>A0ABS1JXC7_9BURK</name>
<dbReference type="InterPro" id="IPR014026">
    <property type="entry name" value="UDP-Glc/GDP-Man_DH_dimer"/>
</dbReference>
<evidence type="ECO:0000256" key="2">
    <source>
        <dbReference type="ARBA" id="ARBA00006601"/>
    </source>
</evidence>
<protein>
    <recommendedName>
        <fullName evidence="4 8">UDP-glucose 6-dehydrogenase</fullName>
        <ecNumber evidence="3 8">1.1.1.22</ecNumber>
    </recommendedName>
</protein>
<comment type="catalytic activity">
    <reaction evidence="7 8">
        <text>UDP-alpha-D-glucose + 2 NAD(+) + H2O = UDP-alpha-D-glucuronate + 2 NADH + 3 H(+)</text>
        <dbReference type="Rhea" id="RHEA:23596"/>
        <dbReference type="ChEBI" id="CHEBI:15377"/>
        <dbReference type="ChEBI" id="CHEBI:15378"/>
        <dbReference type="ChEBI" id="CHEBI:57540"/>
        <dbReference type="ChEBI" id="CHEBI:57945"/>
        <dbReference type="ChEBI" id="CHEBI:58052"/>
        <dbReference type="ChEBI" id="CHEBI:58885"/>
        <dbReference type="EC" id="1.1.1.22"/>
    </reaction>
</comment>
<dbReference type="InterPro" id="IPR036291">
    <property type="entry name" value="NAD(P)-bd_dom_sf"/>
</dbReference>